<reference evidence="3 4" key="1">
    <citation type="submission" date="2014-03" db="EMBL/GenBank/DDBJ databases">
        <title>The genome of Kluyveromyces dobzhanskii.</title>
        <authorList>
            <person name="Nystedt B."/>
            <person name="Astrom S."/>
        </authorList>
    </citation>
    <scope>NUCLEOTIDE SEQUENCE [LARGE SCALE GENOMIC DNA]</scope>
    <source>
        <strain evidence="3 4">CBS 2104</strain>
    </source>
</reference>
<evidence type="ECO:0000256" key="2">
    <source>
        <dbReference type="SAM" id="Phobius"/>
    </source>
</evidence>
<proteinExistence type="predicted"/>
<comment type="caution">
    <text evidence="3">The sequence shown here is derived from an EMBL/GenBank/DDBJ whole genome shotgun (WGS) entry which is preliminary data.</text>
</comment>
<sequence length="107" mass="11771">MISSLQPLFKSLLGSVLIGVLRLIKYSVIIGGVVLIIMVLTSNQLKQDVPSSTPQQREHLKDDFKPMGIDSLETTVRHNKKSSHTPETPHVTNGTSAAYESFIRRAG</sequence>
<evidence type="ECO:0000313" key="4">
    <source>
        <dbReference type="Proteomes" id="UP000031516"/>
    </source>
</evidence>
<keyword evidence="2" id="KW-1133">Transmembrane helix</keyword>
<keyword evidence="2" id="KW-0812">Transmembrane</keyword>
<dbReference type="Proteomes" id="UP000031516">
    <property type="component" value="Unassembled WGS sequence"/>
</dbReference>
<gene>
    <name evidence="3" type="ORF">KLDO_g3682</name>
</gene>
<evidence type="ECO:0000313" key="3">
    <source>
        <dbReference type="EMBL" id="CDO95442.1"/>
    </source>
</evidence>
<name>A0A0A8LB09_9SACH</name>
<dbReference type="EMBL" id="CCBQ010000045">
    <property type="protein sequence ID" value="CDO95442.1"/>
    <property type="molecule type" value="Genomic_DNA"/>
</dbReference>
<dbReference type="OrthoDB" id="4066163at2759"/>
<organism evidence="3 4">
    <name type="scientific">Kluyveromyces dobzhanskii CBS 2104</name>
    <dbReference type="NCBI Taxonomy" id="1427455"/>
    <lineage>
        <taxon>Eukaryota</taxon>
        <taxon>Fungi</taxon>
        <taxon>Dikarya</taxon>
        <taxon>Ascomycota</taxon>
        <taxon>Saccharomycotina</taxon>
        <taxon>Saccharomycetes</taxon>
        <taxon>Saccharomycetales</taxon>
        <taxon>Saccharomycetaceae</taxon>
        <taxon>Kluyveromyces</taxon>
    </lineage>
</organism>
<keyword evidence="2" id="KW-0472">Membrane</keyword>
<evidence type="ECO:0000256" key="1">
    <source>
        <dbReference type="SAM" id="MobiDB-lite"/>
    </source>
</evidence>
<feature type="transmembrane region" description="Helical" evidence="2">
    <location>
        <begin position="12"/>
        <end position="40"/>
    </location>
</feature>
<accession>A0A0A8LB09</accession>
<keyword evidence="4" id="KW-1185">Reference proteome</keyword>
<protein>
    <submittedName>
        <fullName evidence="3">WGS project CCBQ000000000 data, contig 00015</fullName>
    </submittedName>
</protein>
<feature type="region of interest" description="Disordered" evidence="1">
    <location>
        <begin position="76"/>
        <end position="95"/>
    </location>
</feature>
<dbReference type="AlphaFoldDB" id="A0A0A8LB09"/>